<dbReference type="AlphaFoldDB" id="A0A073IQR1"/>
<dbReference type="OrthoDB" id="9804077at2"/>
<comment type="cofactor">
    <cofactor evidence="5">
        <name>[4Fe-4S] cluster</name>
        <dbReference type="ChEBI" id="CHEBI:49883"/>
    </cofactor>
    <text evidence="5">Binds 1 [4Fe-4S] cluster per subunit.</text>
</comment>
<evidence type="ECO:0000256" key="4">
    <source>
        <dbReference type="ARBA" id="ARBA00023014"/>
    </source>
</evidence>
<keyword evidence="1 5" id="KW-0004">4Fe-4S</keyword>
<gene>
    <name evidence="5" type="primary">ispH</name>
    <name evidence="6" type="ORF">EH55_07610</name>
</gene>
<dbReference type="GO" id="GO:0016114">
    <property type="term" value="P:terpenoid biosynthetic process"/>
    <property type="evidence" value="ECO:0007669"/>
    <property type="project" value="UniProtKB-UniRule"/>
</dbReference>
<comment type="similarity">
    <text evidence="5">Belongs to the IspH family.</text>
</comment>
<feature type="binding site" evidence="5">
    <location>
        <position position="73"/>
    </location>
    <ligand>
        <name>(2E)-4-hydroxy-3-methylbut-2-enyl diphosphate</name>
        <dbReference type="ChEBI" id="CHEBI:128753"/>
    </ligand>
</feature>
<evidence type="ECO:0000313" key="6">
    <source>
        <dbReference type="EMBL" id="KEJ91826.1"/>
    </source>
</evidence>
<dbReference type="GO" id="GO:0019288">
    <property type="term" value="P:isopentenyl diphosphate biosynthetic process, methylerythritol 4-phosphate pathway"/>
    <property type="evidence" value="ECO:0007669"/>
    <property type="project" value="UniProtKB-UniRule"/>
</dbReference>
<dbReference type="STRING" id="2754.EH55_07610"/>
<dbReference type="GO" id="GO:0051539">
    <property type="term" value="F:4 iron, 4 sulfur cluster binding"/>
    <property type="evidence" value="ECO:0007669"/>
    <property type="project" value="UniProtKB-UniRule"/>
</dbReference>
<dbReference type="UniPathway" id="UPA00059">
    <property type="reaction ID" value="UER00105"/>
</dbReference>
<feature type="binding site" evidence="5">
    <location>
        <position position="40"/>
    </location>
    <ligand>
        <name>dimethylallyl diphosphate</name>
        <dbReference type="ChEBI" id="CHEBI:57623"/>
    </ligand>
</feature>
<feature type="binding site" evidence="5">
    <location>
        <position position="123"/>
    </location>
    <ligand>
        <name>(2E)-4-hydroxy-3-methylbut-2-enyl diphosphate</name>
        <dbReference type="ChEBI" id="CHEBI:128753"/>
    </ligand>
</feature>
<keyword evidence="7" id="KW-1185">Reference proteome</keyword>
<evidence type="ECO:0000256" key="3">
    <source>
        <dbReference type="ARBA" id="ARBA00023004"/>
    </source>
</evidence>
<feature type="binding site" evidence="5">
    <location>
        <position position="217"/>
    </location>
    <ligand>
        <name>isopentenyl diphosphate</name>
        <dbReference type="ChEBI" id="CHEBI:128769"/>
    </ligand>
</feature>
<keyword evidence="5" id="KW-0560">Oxidoreductase</keyword>
<dbReference type="PANTHER" id="PTHR30426">
    <property type="entry name" value="4-HYDROXY-3-METHYLBUT-2-ENYL DIPHOSPHATE REDUCTASE"/>
    <property type="match status" value="1"/>
</dbReference>
<feature type="binding site" evidence="5">
    <location>
        <position position="12"/>
    </location>
    <ligand>
        <name>[4Fe-4S] cluster</name>
        <dbReference type="ChEBI" id="CHEBI:49883"/>
    </ligand>
</feature>
<comment type="pathway">
    <text evidence="5">Isoprenoid biosynthesis; dimethylallyl diphosphate biosynthesis; dimethylallyl diphosphate from (2E)-4-hydroxy-3-methylbutenyl diphosphate: step 1/1.</text>
</comment>
<dbReference type="GO" id="GO:0051745">
    <property type="term" value="F:4-hydroxy-3-methylbut-2-enyl diphosphate reductase activity"/>
    <property type="evidence" value="ECO:0007669"/>
    <property type="project" value="UniProtKB-UniRule"/>
</dbReference>
<reference evidence="6 7" key="1">
    <citation type="submission" date="2014-04" db="EMBL/GenBank/DDBJ databases">
        <title>Draft Genome Sequence of Synergistes jonesii.</title>
        <authorList>
            <person name="Coil D.A."/>
            <person name="Eisen J.A."/>
            <person name="Holland-Moritz H.E."/>
        </authorList>
    </citation>
    <scope>NUCLEOTIDE SEQUENCE [LARGE SCALE GENOMIC DNA]</scope>
    <source>
        <strain evidence="6 7">78-1</strain>
    </source>
</reference>
<dbReference type="HAMAP" id="MF_00191">
    <property type="entry name" value="IspH"/>
    <property type="match status" value="1"/>
</dbReference>
<name>A0A073IQR1_9BACT</name>
<comment type="catalytic activity">
    <reaction evidence="5">
        <text>isopentenyl diphosphate + 2 oxidized [2Fe-2S]-[ferredoxin] + H2O = (2E)-4-hydroxy-3-methylbut-2-enyl diphosphate + 2 reduced [2Fe-2S]-[ferredoxin] + 2 H(+)</text>
        <dbReference type="Rhea" id="RHEA:24488"/>
        <dbReference type="Rhea" id="RHEA-COMP:10000"/>
        <dbReference type="Rhea" id="RHEA-COMP:10001"/>
        <dbReference type="ChEBI" id="CHEBI:15377"/>
        <dbReference type="ChEBI" id="CHEBI:15378"/>
        <dbReference type="ChEBI" id="CHEBI:33737"/>
        <dbReference type="ChEBI" id="CHEBI:33738"/>
        <dbReference type="ChEBI" id="CHEBI:128753"/>
        <dbReference type="ChEBI" id="CHEBI:128769"/>
        <dbReference type="EC" id="1.17.7.4"/>
    </reaction>
</comment>
<evidence type="ECO:0000256" key="5">
    <source>
        <dbReference type="HAMAP-Rule" id="MF_00191"/>
    </source>
</evidence>
<dbReference type="GO" id="GO:0046872">
    <property type="term" value="F:metal ion binding"/>
    <property type="evidence" value="ECO:0007669"/>
    <property type="project" value="UniProtKB-KW"/>
</dbReference>
<feature type="binding site" evidence="5">
    <location>
        <position position="123"/>
    </location>
    <ligand>
        <name>dimethylallyl diphosphate</name>
        <dbReference type="ChEBI" id="CHEBI:57623"/>
    </ligand>
</feature>
<evidence type="ECO:0000256" key="1">
    <source>
        <dbReference type="ARBA" id="ARBA00022485"/>
    </source>
</evidence>
<dbReference type="UniPathway" id="UPA00056">
    <property type="reaction ID" value="UER00097"/>
</dbReference>
<comment type="catalytic activity">
    <reaction evidence="5">
        <text>dimethylallyl diphosphate + 2 oxidized [2Fe-2S]-[ferredoxin] + H2O = (2E)-4-hydroxy-3-methylbut-2-enyl diphosphate + 2 reduced [2Fe-2S]-[ferredoxin] + 2 H(+)</text>
        <dbReference type="Rhea" id="RHEA:24825"/>
        <dbReference type="Rhea" id="RHEA-COMP:10000"/>
        <dbReference type="Rhea" id="RHEA-COMP:10001"/>
        <dbReference type="ChEBI" id="CHEBI:15377"/>
        <dbReference type="ChEBI" id="CHEBI:15378"/>
        <dbReference type="ChEBI" id="CHEBI:33737"/>
        <dbReference type="ChEBI" id="CHEBI:33738"/>
        <dbReference type="ChEBI" id="CHEBI:57623"/>
        <dbReference type="ChEBI" id="CHEBI:128753"/>
        <dbReference type="EC" id="1.17.7.4"/>
    </reaction>
</comment>
<dbReference type="PANTHER" id="PTHR30426:SF0">
    <property type="entry name" value="4-HYDROXY-3-METHYLBUT-2-ENYL DIPHOSPHATE REDUCTASE"/>
    <property type="match status" value="1"/>
</dbReference>
<dbReference type="Pfam" id="PF02401">
    <property type="entry name" value="LYTB"/>
    <property type="match status" value="1"/>
</dbReference>
<feature type="active site" description="Proton donor" evidence="5">
    <location>
        <position position="125"/>
    </location>
</feature>
<dbReference type="Gene3D" id="3.40.1010.20">
    <property type="entry name" value="4-hydroxy-3-methylbut-2-enyl diphosphate reductase, catalytic domain"/>
    <property type="match status" value="2"/>
</dbReference>
<protein>
    <recommendedName>
        <fullName evidence="5">4-hydroxy-3-methylbut-2-enyl diphosphate reductase</fullName>
        <shortName evidence="5">HMBPP reductase</shortName>
        <ecNumber evidence="5">1.17.7.4</ecNumber>
    </recommendedName>
</protein>
<dbReference type="EC" id="1.17.7.4" evidence="5"/>
<feature type="binding site" evidence="5">
    <location>
        <position position="161"/>
    </location>
    <ligand>
        <name>(2E)-4-hydroxy-3-methylbut-2-enyl diphosphate</name>
        <dbReference type="ChEBI" id="CHEBI:128753"/>
    </ligand>
</feature>
<evidence type="ECO:0000256" key="2">
    <source>
        <dbReference type="ARBA" id="ARBA00022723"/>
    </source>
</evidence>
<dbReference type="RefSeq" id="WP_037977202.1">
    <property type="nucleotide sequence ID" value="NZ_JAXDSK010000047.1"/>
</dbReference>
<keyword evidence="2 5" id="KW-0479">Metal-binding</keyword>
<comment type="function">
    <text evidence="5">Catalyzes the conversion of 1-hydroxy-2-methyl-2-(E)-butenyl 4-diphosphate (HMBPP) into a mixture of isopentenyl diphosphate (IPP) and dimethylallyl diphosphate (DMAPP). Acts in the terminal step of the DOXP/MEP pathway for isoprenoid precursor biosynthesis.</text>
</comment>
<feature type="binding site" evidence="5">
    <location>
        <position position="73"/>
    </location>
    <ligand>
        <name>dimethylallyl diphosphate</name>
        <dbReference type="ChEBI" id="CHEBI:57623"/>
    </ligand>
</feature>
<sequence length="277" mass="29936">MKIIIAEPTGLCFGVKRAITTLEEALKRFGRVYALGSPIHNPQEIERLENFGLAVVHEPSGVPEGAVSFVRAHGVTPEIFAALRERSANIIDGTCPFVKNAQERAKTLSQEGYIVIILGDVSHPEVRGIVGCVSGEVHVLSGAAEITEQFRGKRCGILSQTTQRVETFAALVAGFVSTTPEIKVYNTICRATLARQQSVRRLAGEAEGIIVLGGKNSANTRKLAEIGAVSGVPTLWIEHAGELERSWVRDKRAIGIAAGGSTPDWLMKELIQKLKMM</sequence>
<feature type="binding site" evidence="5">
    <location>
        <position position="40"/>
    </location>
    <ligand>
        <name>(2E)-4-hydroxy-3-methylbut-2-enyl diphosphate</name>
        <dbReference type="ChEBI" id="CHEBI:128753"/>
    </ligand>
</feature>
<feature type="binding site" evidence="5">
    <location>
        <position position="261"/>
    </location>
    <ligand>
        <name>isopentenyl diphosphate</name>
        <dbReference type="ChEBI" id="CHEBI:128769"/>
    </ligand>
</feature>
<feature type="binding site" evidence="5">
    <location>
        <position position="123"/>
    </location>
    <ligand>
        <name>isopentenyl diphosphate</name>
        <dbReference type="ChEBI" id="CHEBI:128769"/>
    </ligand>
</feature>
<feature type="binding site" evidence="5">
    <location>
        <position position="40"/>
    </location>
    <ligand>
        <name>isopentenyl diphosphate</name>
        <dbReference type="ChEBI" id="CHEBI:128769"/>
    </ligand>
</feature>
<dbReference type="GO" id="GO:0050992">
    <property type="term" value="P:dimethylallyl diphosphate biosynthetic process"/>
    <property type="evidence" value="ECO:0007669"/>
    <property type="project" value="UniProtKB-UniRule"/>
</dbReference>
<dbReference type="Proteomes" id="UP000027665">
    <property type="component" value="Unassembled WGS sequence"/>
</dbReference>
<feature type="binding site" evidence="5">
    <location>
        <position position="95"/>
    </location>
    <ligand>
        <name>[4Fe-4S] cluster</name>
        <dbReference type="ChEBI" id="CHEBI:49883"/>
    </ligand>
</feature>
<organism evidence="6 7">
    <name type="scientific">Synergistes jonesii</name>
    <dbReference type="NCBI Taxonomy" id="2754"/>
    <lineage>
        <taxon>Bacteria</taxon>
        <taxon>Thermotogati</taxon>
        <taxon>Synergistota</taxon>
        <taxon>Synergistia</taxon>
        <taxon>Synergistales</taxon>
        <taxon>Synergistaceae</taxon>
        <taxon>Synergistes</taxon>
    </lineage>
</organism>
<dbReference type="NCBIfam" id="TIGR00216">
    <property type="entry name" value="ispH_lytB"/>
    <property type="match status" value="1"/>
</dbReference>
<feature type="binding site" evidence="5">
    <location>
        <position position="73"/>
    </location>
    <ligand>
        <name>isopentenyl diphosphate</name>
        <dbReference type="ChEBI" id="CHEBI:128769"/>
    </ligand>
</feature>
<proteinExistence type="inferred from homology"/>
<keyword evidence="3 5" id="KW-0408">Iron</keyword>
<dbReference type="InterPro" id="IPR003451">
    <property type="entry name" value="LytB/IspH"/>
</dbReference>
<feature type="binding site" evidence="5">
    <location>
        <position position="219"/>
    </location>
    <ligand>
        <name>(2E)-4-hydroxy-3-methylbut-2-enyl diphosphate</name>
        <dbReference type="ChEBI" id="CHEBI:128753"/>
    </ligand>
</feature>
<dbReference type="eggNOG" id="COG0761">
    <property type="taxonomic scope" value="Bacteria"/>
</dbReference>
<comment type="caution">
    <text evidence="6">The sequence shown here is derived from an EMBL/GenBank/DDBJ whole genome shotgun (WGS) entry which is preliminary data.</text>
</comment>
<dbReference type="GeneID" id="90984106"/>
<dbReference type="CDD" id="cd13944">
    <property type="entry name" value="lytB_ispH"/>
    <property type="match status" value="1"/>
</dbReference>
<comment type="caution">
    <text evidence="5">Lacks conserved residue(s) required for the propagation of feature annotation.</text>
</comment>
<accession>A0A073IQR1</accession>
<feature type="binding site" evidence="5">
    <location>
        <position position="217"/>
    </location>
    <ligand>
        <name>(2E)-4-hydroxy-3-methylbut-2-enyl diphosphate</name>
        <dbReference type="ChEBI" id="CHEBI:128753"/>
    </ligand>
</feature>
<keyword evidence="4 5" id="KW-0411">Iron-sulfur</keyword>
<feature type="binding site" evidence="5">
    <location>
        <position position="261"/>
    </location>
    <ligand>
        <name>(2E)-4-hydroxy-3-methylbut-2-enyl diphosphate</name>
        <dbReference type="ChEBI" id="CHEBI:128753"/>
    </ligand>
</feature>
<feature type="binding site" evidence="5">
    <location>
        <position position="261"/>
    </location>
    <ligand>
        <name>dimethylallyl diphosphate</name>
        <dbReference type="ChEBI" id="CHEBI:57623"/>
    </ligand>
</feature>
<dbReference type="Gene3D" id="3.40.50.11270">
    <property type="match status" value="1"/>
</dbReference>
<feature type="binding site" evidence="5">
    <location>
        <position position="189"/>
    </location>
    <ligand>
        <name>[4Fe-4S] cluster</name>
        <dbReference type="ChEBI" id="CHEBI:49883"/>
    </ligand>
</feature>
<dbReference type="EMBL" id="JMKI01000037">
    <property type="protein sequence ID" value="KEJ91826.1"/>
    <property type="molecule type" value="Genomic_DNA"/>
</dbReference>
<comment type="pathway">
    <text evidence="5">Isoprenoid biosynthesis; isopentenyl diphosphate biosynthesis via DXP pathway; isopentenyl diphosphate from 1-deoxy-D-xylulose 5-phosphate: step 6/6.</text>
</comment>
<feature type="binding site" evidence="5">
    <location>
        <position position="217"/>
    </location>
    <ligand>
        <name>dimethylallyl diphosphate</name>
        <dbReference type="ChEBI" id="CHEBI:57623"/>
    </ligand>
</feature>
<feature type="binding site" evidence="5">
    <location>
        <position position="219"/>
    </location>
    <ligand>
        <name>isopentenyl diphosphate</name>
        <dbReference type="ChEBI" id="CHEBI:128769"/>
    </ligand>
</feature>
<keyword evidence="5" id="KW-0414">Isoprene biosynthesis</keyword>
<evidence type="ECO:0000313" key="7">
    <source>
        <dbReference type="Proteomes" id="UP000027665"/>
    </source>
</evidence>
<feature type="binding site" evidence="5">
    <location>
        <position position="219"/>
    </location>
    <ligand>
        <name>dimethylallyl diphosphate</name>
        <dbReference type="ChEBI" id="CHEBI:57623"/>
    </ligand>
</feature>